<proteinExistence type="predicted"/>
<feature type="non-terminal residue" evidence="1">
    <location>
        <position position="88"/>
    </location>
</feature>
<comment type="caution">
    <text evidence="1">The sequence shown here is derived from an EMBL/GenBank/DDBJ whole genome shotgun (WGS) entry which is preliminary data.</text>
</comment>
<feature type="non-terminal residue" evidence="1">
    <location>
        <position position="1"/>
    </location>
</feature>
<dbReference type="EMBL" id="BTRK01000002">
    <property type="protein sequence ID" value="GMR34468.1"/>
    <property type="molecule type" value="Genomic_DNA"/>
</dbReference>
<reference evidence="2" key="1">
    <citation type="submission" date="2022-10" db="EMBL/GenBank/DDBJ databases">
        <title>Genome assembly of Pristionchus species.</title>
        <authorList>
            <person name="Yoshida K."/>
            <person name="Sommer R.J."/>
        </authorList>
    </citation>
    <scope>NUCLEOTIDE SEQUENCE [LARGE SCALE GENOMIC DNA]</scope>
    <source>
        <strain evidence="2">RS5460</strain>
    </source>
</reference>
<gene>
    <name evidence="1" type="ORF">PMAYCL1PPCAC_04663</name>
</gene>
<sequence>SLILLLLLGAVQSAKIAIFLYPLSNSHVIFTIRVAEELAQDHEVVIIRPNANPTASTLVSKHPRVREIRTAGCFNAFSDYKDAEKKQV</sequence>
<organism evidence="1 2">
    <name type="scientific">Pristionchus mayeri</name>
    <dbReference type="NCBI Taxonomy" id="1317129"/>
    <lineage>
        <taxon>Eukaryota</taxon>
        <taxon>Metazoa</taxon>
        <taxon>Ecdysozoa</taxon>
        <taxon>Nematoda</taxon>
        <taxon>Chromadorea</taxon>
        <taxon>Rhabditida</taxon>
        <taxon>Rhabditina</taxon>
        <taxon>Diplogasteromorpha</taxon>
        <taxon>Diplogasteroidea</taxon>
        <taxon>Neodiplogasteridae</taxon>
        <taxon>Pristionchus</taxon>
    </lineage>
</organism>
<name>A0AAN4Z9K9_9BILA</name>
<accession>A0AAN4Z9K9</accession>
<dbReference type="Proteomes" id="UP001328107">
    <property type="component" value="Unassembled WGS sequence"/>
</dbReference>
<evidence type="ECO:0000313" key="1">
    <source>
        <dbReference type="EMBL" id="GMR34468.1"/>
    </source>
</evidence>
<protein>
    <submittedName>
        <fullName evidence="1">Uncharacterized protein</fullName>
    </submittedName>
</protein>
<keyword evidence="2" id="KW-1185">Reference proteome</keyword>
<evidence type="ECO:0000313" key="2">
    <source>
        <dbReference type="Proteomes" id="UP001328107"/>
    </source>
</evidence>
<dbReference type="AlphaFoldDB" id="A0AAN4Z9K9"/>